<gene>
    <name evidence="2" type="ORF">HCDG_00604</name>
</gene>
<protein>
    <submittedName>
        <fullName evidence="2">Uncharacterized protein</fullName>
    </submittedName>
</protein>
<proteinExistence type="predicted"/>
<evidence type="ECO:0000313" key="3">
    <source>
        <dbReference type="Proteomes" id="UP000002624"/>
    </source>
</evidence>
<dbReference type="Proteomes" id="UP000002624">
    <property type="component" value="Unassembled WGS sequence"/>
</dbReference>
<sequence length="99" mass="10653">MQTLLVIGSGDGTLVWSIVPPGYRGKTSGGEKENERRKGEELTLPNKENVPPNPPSSGNSEISKVYLNKNDANFKRVKRGHEQGGKVQPSGVQSIVGQP</sequence>
<dbReference type="HOGENOM" id="CLU_2319703_0_0_1"/>
<feature type="compositionally biased region" description="Polar residues" evidence="1">
    <location>
        <begin position="90"/>
        <end position="99"/>
    </location>
</feature>
<dbReference type="VEuPathDB" id="FungiDB:HCDG_00604"/>
<dbReference type="AlphaFoldDB" id="C6H1M2"/>
<reference evidence="3" key="1">
    <citation type="submission" date="2009-05" db="EMBL/GenBank/DDBJ databases">
        <title>The genome sequence of Ajellomyces capsulatus strain H143.</title>
        <authorList>
            <person name="Champion M."/>
            <person name="Cuomo C.A."/>
            <person name="Ma L.-J."/>
            <person name="Henn M.R."/>
            <person name="Sil A."/>
            <person name="Goldman B."/>
            <person name="Young S.K."/>
            <person name="Kodira C.D."/>
            <person name="Zeng Q."/>
            <person name="Koehrsen M."/>
            <person name="Alvarado L."/>
            <person name="Berlin A.M."/>
            <person name="Borenstein D."/>
            <person name="Chen Z."/>
            <person name="Engels R."/>
            <person name="Freedman E."/>
            <person name="Gellesch M."/>
            <person name="Goldberg J."/>
            <person name="Griggs A."/>
            <person name="Gujja S."/>
            <person name="Heiman D.I."/>
            <person name="Hepburn T.A."/>
            <person name="Howarth C."/>
            <person name="Jen D."/>
            <person name="Larson L."/>
            <person name="Lewis B."/>
            <person name="Mehta T."/>
            <person name="Park D."/>
            <person name="Pearson M."/>
            <person name="Roberts A."/>
            <person name="Saif S."/>
            <person name="Shea T.D."/>
            <person name="Shenoy N."/>
            <person name="Sisk P."/>
            <person name="Stolte C."/>
            <person name="Sykes S."/>
            <person name="Walk T."/>
            <person name="White J."/>
            <person name="Yandava C."/>
            <person name="Klein B."/>
            <person name="McEwen J.G."/>
            <person name="Puccia R."/>
            <person name="Goldman G.H."/>
            <person name="Felipe M.S."/>
            <person name="Nino-Vega G."/>
            <person name="San-Blas G."/>
            <person name="Taylor J.W."/>
            <person name="Mendoza L."/>
            <person name="Galagan J.E."/>
            <person name="Nusbaum C."/>
            <person name="Birren B.W."/>
        </authorList>
    </citation>
    <scope>NUCLEOTIDE SEQUENCE [LARGE SCALE GENOMIC DNA]</scope>
    <source>
        <strain evidence="3">H143</strain>
    </source>
</reference>
<evidence type="ECO:0000313" key="2">
    <source>
        <dbReference type="EMBL" id="EER45025.1"/>
    </source>
</evidence>
<dbReference type="EMBL" id="GG692419">
    <property type="protein sequence ID" value="EER45025.1"/>
    <property type="molecule type" value="Genomic_DNA"/>
</dbReference>
<feature type="compositionally biased region" description="Basic and acidic residues" evidence="1">
    <location>
        <begin position="29"/>
        <end position="41"/>
    </location>
</feature>
<name>C6H1M2_AJECH</name>
<feature type="region of interest" description="Disordered" evidence="1">
    <location>
        <begin position="19"/>
        <end position="62"/>
    </location>
</feature>
<accession>C6H1M2</accession>
<feature type="region of interest" description="Disordered" evidence="1">
    <location>
        <begin position="79"/>
        <end position="99"/>
    </location>
</feature>
<evidence type="ECO:0000256" key="1">
    <source>
        <dbReference type="SAM" id="MobiDB-lite"/>
    </source>
</evidence>
<organism evidence="2 3">
    <name type="scientific">Ajellomyces capsulatus (strain H143)</name>
    <name type="common">Darling's disease fungus</name>
    <name type="synonym">Histoplasma capsulatum</name>
    <dbReference type="NCBI Taxonomy" id="544712"/>
    <lineage>
        <taxon>Eukaryota</taxon>
        <taxon>Fungi</taxon>
        <taxon>Dikarya</taxon>
        <taxon>Ascomycota</taxon>
        <taxon>Pezizomycotina</taxon>
        <taxon>Eurotiomycetes</taxon>
        <taxon>Eurotiomycetidae</taxon>
        <taxon>Onygenales</taxon>
        <taxon>Ajellomycetaceae</taxon>
        <taxon>Histoplasma</taxon>
    </lineage>
</organism>